<evidence type="ECO:0000313" key="2">
    <source>
        <dbReference type="Proteomes" id="UP000295818"/>
    </source>
</evidence>
<accession>A0ABY2B849</accession>
<sequence length="164" mass="18159">MGPCVYDDPDSPNAIAGDGCVCWRASRDNITQLPVVARHYRTVTGNIENWTHYTFAPLELPKNERLYSLIIDHEADMQWVRLENGILHILPEVNGRGYSGSGPSDLAAMIEQIVEADGYGVVAKERETLPSDKVFNWVSSPAASRTQELTLEQLKALCRTGMVG</sequence>
<gene>
    <name evidence="1" type="ORF">EV644_13175</name>
</gene>
<organism evidence="1 2">
    <name type="scientific">Kribbella orskensis</name>
    <dbReference type="NCBI Taxonomy" id="2512216"/>
    <lineage>
        <taxon>Bacteria</taxon>
        <taxon>Bacillati</taxon>
        <taxon>Actinomycetota</taxon>
        <taxon>Actinomycetes</taxon>
        <taxon>Propionibacteriales</taxon>
        <taxon>Kribbellaceae</taxon>
        <taxon>Kribbella</taxon>
    </lineage>
</organism>
<keyword evidence="2" id="KW-1185">Reference proteome</keyword>
<proteinExistence type="predicted"/>
<protein>
    <submittedName>
        <fullName evidence="1">Uncharacterized protein</fullName>
    </submittedName>
</protein>
<comment type="caution">
    <text evidence="1">The sequence shown here is derived from an EMBL/GenBank/DDBJ whole genome shotgun (WGS) entry which is preliminary data.</text>
</comment>
<name>A0ABY2B849_9ACTN</name>
<evidence type="ECO:0000313" key="1">
    <source>
        <dbReference type="EMBL" id="TCO11412.1"/>
    </source>
</evidence>
<dbReference type="Proteomes" id="UP000295818">
    <property type="component" value="Unassembled WGS sequence"/>
</dbReference>
<reference evidence="1 2" key="1">
    <citation type="journal article" date="2015" name="Stand. Genomic Sci.">
        <title>Genomic Encyclopedia of Bacterial and Archaeal Type Strains, Phase III: the genomes of soil and plant-associated and newly described type strains.</title>
        <authorList>
            <person name="Whitman W.B."/>
            <person name="Woyke T."/>
            <person name="Klenk H.P."/>
            <person name="Zhou Y."/>
            <person name="Lilburn T.G."/>
            <person name="Beck B.J."/>
            <person name="De Vos P."/>
            <person name="Vandamme P."/>
            <person name="Eisen J.A."/>
            <person name="Garrity G."/>
            <person name="Hugenholtz P."/>
            <person name="Kyrpides N.C."/>
        </authorList>
    </citation>
    <scope>NUCLEOTIDE SEQUENCE [LARGE SCALE GENOMIC DNA]</scope>
    <source>
        <strain evidence="1 2">VKM Ac-2538</strain>
    </source>
</reference>
<dbReference type="EMBL" id="SLWM01000031">
    <property type="protein sequence ID" value="TCO11412.1"/>
    <property type="molecule type" value="Genomic_DNA"/>
</dbReference>